<dbReference type="EMBL" id="VBOT01000165">
    <property type="protein sequence ID" value="TMQ47830.1"/>
    <property type="molecule type" value="Genomic_DNA"/>
</dbReference>
<evidence type="ECO:0000259" key="3">
    <source>
        <dbReference type="SMART" id="SM00331"/>
    </source>
</evidence>
<evidence type="ECO:0000256" key="1">
    <source>
        <dbReference type="ARBA" id="ARBA00022801"/>
    </source>
</evidence>
<accession>A0A538S8Y1</accession>
<dbReference type="Gene3D" id="3.60.40.10">
    <property type="entry name" value="PPM-type phosphatase domain"/>
    <property type="match status" value="1"/>
</dbReference>
<keyword evidence="2" id="KW-0472">Membrane</keyword>
<feature type="transmembrane region" description="Helical" evidence="2">
    <location>
        <begin position="26"/>
        <end position="46"/>
    </location>
</feature>
<keyword evidence="2" id="KW-1133">Transmembrane helix</keyword>
<reference evidence="4 5" key="1">
    <citation type="journal article" date="2019" name="Nat. Microbiol.">
        <title>Mediterranean grassland soil C-N compound turnover is dependent on rainfall and depth, and is mediated by genomically divergent microorganisms.</title>
        <authorList>
            <person name="Diamond S."/>
            <person name="Andeer P.F."/>
            <person name="Li Z."/>
            <person name="Crits-Christoph A."/>
            <person name="Burstein D."/>
            <person name="Anantharaman K."/>
            <person name="Lane K.R."/>
            <person name="Thomas B.C."/>
            <person name="Pan C."/>
            <person name="Northen T.R."/>
            <person name="Banfield J.F."/>
        </authorList>
    </citation>
    <scope>NUCLEOTIDE SEQUENCE [LARGE SCALE GENOMIC DNA]</scope>
    <source>
        <strain evidence="4">WS_3</strain>
    </source>
</reference>
<dbReference type="AlphaFoldDB" id="A0A538S8Y1"/>
<dbReference type="PANTHER" id="PTHR43156">
    <property type="entry name" value="STAGE II SPORULATION PROTEIN E-RELATED"/>
    <property type="match status" value="1"/>
</dbReference>
<feature type="transmembrane region" description="Helical" evidence="2">
    <location>
        <begin position="93"/>
        <end position="111"/>
    </location>
</feature>
<dbReference type="GO" id="GO:0016791">
    <property type="term" value="F:phosphatase activity"/>
    <property type="evidence" value="ECO:0007669"/>
    <property type="project" value="TreeGrafter"/>
</dbReference>
<dbReference type="InterPro" id="IPR036457">
    <property type="entry name" value="PPM-type-like_dom_sf"/>
</dbReference>
<dbReference type="Pfam" id="PF07228">
    <property type="entry name" value="SpoIIE"/>
    <property type="match status" value="1"/>
</dbReference>
<feature type="domain" description="PPM-type phosphatase" evidence="3">
    <location>
        <begin position="143"/>
        <end position="354"/>
    </location>
</feature>
<evidence type="ECO:0000313" key="4">
    <source>
        <dbReference type="EMBL" id="TMQ47830.1"/>
    </source>
</evidence>
<dbReference type="PANTHER" id="PTHR43156:SF2">
    <property type="entry name" value="STAGE II SPORULATION PROTEIN E"/>
    <property type="match status" value="1"/>
</dbReference>
<dbReference type="InterPro" id="IPR052016">
    <property type="entry name" value="Bact_Sigma-Reg"/>
</dbReference>
<dbReference type="Proteomes" id="UP000320184">
    <property type="component" value="Unassembled WGS sequence"/>
</dbReference>
<name>A0A538S8Y1_UNCEI</name>
<sequence length="357" mass="37858">MFLAIFFTASALGALLDVPRPIHLPVPYLAVNVALFGIMAVVFGLATVLDLRLMVVGVALNVIDGMVGKWATQAVGATPLSAAAEHRRLLGDTIASFACVVLGYFFFVRFIHTMARRHSVLNAEVTLAKRIHEALVPVVSGRCERADYYGRSHASGAIGGDLVDVIDGRAGTTLYVADVSGHGVAAGVMMAMLKSTARTALAEGASLTALLAHLNRSVYELGRPGTFATCALLHLNREGGIHYALAGHLPILWRRAGSREVSELGVGGPPLGLAESERYESAFVDAEAGDVFLIITDGLTEVFRRDGREFGMDGVRAAFDGGTDSPEELTERVLAGAARYGRQLDDQTVLAVRLAAD</sequence>
<keyword evidence="2" id="KW-0812">Transmembrane</keyword>
<dbReference type="SMART" id="SM00331">
    <property type="entry name" value="PP2C_SIG"/>
    <property type="match status" value="1"/>
</dbReference>
<gene>
    <name evidence="4" type="ORF">E6K73_13115</name>
</gene>
<keyword evidence="1" id="KW-0378">Hydrolase</keyword>
<evidence type="ECO:0000256" key="2">
    <source>
        <dbReference type="SAM" id="Phobius"/>
    </source>
</evidence>
<comment type="caution">
    <text evidence="4">The sequence shown here is derived from an EMBL/GenBank/DDBJ whole genome shotgun (WGS) entry which is preliminary data.</text>
</comment>
<dbReference type="SUPFAM" id="SSF81606">
    <property type="entry name" value="PP2C-like"/>
    <property type="match status" value="1"/>
</dbReference>
<proteinExistence type="predicted"/>
<feature type="transmembrane region" description="Helical" evidence="2">
    <location>
        <begin position="53"/>
        <end position="73"/>
    </location>
</feature>
<evidence type="ECO:0000313" key="5">
    <source>
        <dbReference type="Proteomes" id="UP000320184"/>
    </source>
</evidence>
<organism evidence="4 5">
    <name type="scientific">Eiseniibacteriota bacterium</name>
    <dbReference type="NCBI Taxonomy" id="2212470"/>
    <lineage>
        <taxon>Bacteria</taxon>
        <taxon>Candidatus Eiseniibacteriota</taxon>
    </lineage>
</organism>
<dbReference type="InterPro" id="IPR001932">
    <property type="entry name" value="PPM-type_phosphatase-like_dom"/>
</dbReference>
<protein>
    <submittedName>
        <fullName evidence="4">Serine/threonine-protein phosphatase</fullName>
    </submittedName>
</protein>